<protein>
    <submittedName>
        <fullName evidence="6">RNA recognition motif domain, nucleotide-binding alpha-beta plait domain superfamily</fullName>
    </submittedName>
</protein>
<keyword evidence="2" id="KW-0747">Spliceosome</keyword>
<dbReference type="Proteomes" id="UP000215914">
    <property type="component" value="Unassembled WGS sequence"/>
</dbReference>
<dbReference type="PROSITE" id="PS50102">
    <property type="entry name" value="RRM"/>
    <property type="match status" value="1"/>
</dbReference>
<dbReference type="InterPro" id="IPR000504">
    <property type="entry name" value="RRM_dom"/>
</dbReference>
<proteinExistence type="predicted"/>
<feature type="domain" description="RRM" evidence="5">
    <location>
        <begin position="9"/>
        <end position="86"/>
    </location>
</feature>
<keyword evidence="7" id="KW-1185">Reference proteome</keyword>
<dbReference type="GO" id="GO:0005681">
    <property type="term" value="C:spliceosomal complex"/>
    <property type="evidence" value="ECO:0007669"/>
    <property type="project" value="UniProtKB-KW"/>
</dbReference>
<keyword evidence="3" id="KW-0508">mRNA splicing</keyword>
<dbReference type="Gramene" id="mRNA:HanXRQr2_Chr01g0014611">
    <property type="protein sequence ID" value="CDS:HanXRQr2_Chr01g0014611.1"/>
    <property type="gene ID" value="HanXRQr2_Chr01g0014611"/>
</dbReference>
<evidence type="ECO:0000256" key="3">
    <source>
        <dbReference type="ARBA" id="ARBA00023187"/>
    </source>
</evidence>
<organism evidence="6 7">
    <name type="scientific">Helianthus annuus</name>
    <name type="common">Common sunflower</name>
    <dbReference type="NCBI Taxonomy" id="4232"/>
    <lineage>
        <taxon>Eukaryota</taxon>
        <taxon>Viridiplantae</taxon>
        <taxon>Streptophyta</taxon>
        <taxon>Embryophyta</taxon>
        <taxon>Tracheophyta</taxon>
        <taxon>Spermatophyta</taxon>
        <taxon>Magnoliopsida</taxon>
        <taxon>eudicotyledons</taxon>
        <taxon>Gunneridae</taxon>
        <taxon>Pentapetalae</taxon>
        <taxon>asterids</taxon>
        <taxon>campanulids</taxon>
        <taxon>Asterales</taxon>
        <taxon>Asteraceae</taxon>
        <taxon>Asteroideae</taxon>
        <taxon>Heliantheae alliance</taxon>
        <taxon>Heliantheae</taxon>
        <taxon>Helianthus</taxon>
    </lineage>
</organism>
<dbReference type="GO" id="GO:0008380">
    <property type="term" value="P:RNA splicing"/>
    <property type="evidence" value="ECO:0007669"/>
    <property type="project" value="UniProtKB-KW"/>
</dbReference>
<accession>A0A9K3JUM7</accession>
<keyword evidence="1" id="KW-0507">mRNA processing</keyword>
<dbReference type="SMART" id="SM00360">
    <property type="entry name" value="RRM"/>
    <property type="match status" value="1"/>
</dbReference>
<evidence type="ECO:0000256" key="4">
    <source>
        <dbReference type="PROSITE-ProRule" id="PRU00176"/>
    </source>
</evidence>
<evidence type="ECO:0000313" key="6">
    <source>
        <dbReference type="EMBL" id="KAF5821491.1"/>
    </source>
</evidence>
<dbReference type="CDD" id="cd00590">
    <property type="entry name" value="RRM_SF"/>
    <property type="match status" value="1"/>
</dbReference>
<sequence length="229" mass="25492">MGDGGQSIVKFFISNLPDKCSSKEIGDFFSSFREVVGVYVARKRDKEGNRFGFISFSGARNKSDLVESLKSVRMGNYKLRTNIARFSLENFADSRSKEYGPKEYGPRPCQGVGNSQLFGGQPRPTRPVAANPLGLAYRDILVGSSKNIMLEEKVVEVSSFVKPLDSWFGRSVIVRTTDLPTLVKMDKLLEKSVGSNTRLKYVGGLYLLLVFDSKEEMVSFKDSEANVKV</sequence>
<evidence type="ECO:0000256" key="2">
    <source>
        <dbReference type="ARBA" id="ARBA00022728"/>
    </source>
</evidence>
<gene>
    <name evidence="6" type="ORF">HanXRQr2_Chr01g0014611</name>
</gene>
<dbReference type="GO" id="GO:0003723">
    <property type="term" value="F:RNA binding"/>
    <property type="evidence" value="ECO:0007669"/>
    <property type="project" value="UniProtKB-UniRule"/>
</dbReference>
<dbReference type="Pfam" id="PF00076">
    <property type="entry name" value="RRM_1"/>
    <property type="match status" value="1"/>
</dbReference>
<keyword evidence="4" id="KW-0694">RNA-binding</keyword>
<evidence type="ECO:0000259" key="5">
    <source>
        <dbReference type="PROSITE" id="PS50102"/>
    </source>
</evidence>
<reference evidence="6" key="2">
    <citation type="submission" date="2020-06" db="EMBL/GenBank/DDBJ databases">
        <title>Helianthus annuus Genome sequencing and assembly Release 2.</title>
        <authorList>
            <person name="Gouzy J."/>
            <person name="Langlade N."/>
            <person name="Munos S."/>
        </authorList>
    </citation>
    <scope>NUCLEOTIDE SEQUENCE</scope>
    <source>
        <tissue evidence="6">Leaves</tissue>
    </source>
</reference>
<reference evidence="6" key="1">
    <citation type="journal article" date="2017" name="Nature">
        <title>The sunflower genome provides insights into oil metabolism, flowering and Asterid evolution.</title>
        <authorList>
            <person name="Badouin H."/>
            <person name="Gouzy J."/>
            <person name="Grassa C.J."/>
            <person name="Murat F."/>
            <person name="Staton S.E."/>
            <person name="Cottret L."/>
            <person name="Lelandais-Briere C."/>
            <person name="Owens G.L."/>
            <person name="Carrere S."/>
            <person name="Mayjonade B."/>
            <person name="Legrand L."/>
            <person name="Gill N."/>
            <person name="Kane N.C."/>
            <person name="Bowers J.E."/>
            <person name="Hubner S."/>
            <person name="Bellec A."/>
            <person name="Berard A."/>
            <person name="Berges H."/>
            <person name="Blanchet N."/>
            <person name="Boniface M.C."/>
            <person name="Brunel D."/>
            <person name="Catrice O."/>
            <person name="Chaidir N."/>
            <person name="Claudel C."/>
            <person name="Donnadieu C."/>
            <person name="Faraut T."/>
            <person name="Fievet G."/>
            <person name="Helmstetter N."/>
            <person name="King M."/>
            <person name="Knapp S.J."/>
            <person name="Lai Z."/>
            <person name="Le Paslier M.C."/>
            <person name="Lippi Y."/>
            <person name="Lorenzon L."/>
            <person name="Mandel J.R."/>
            <person name="Marage G."/>
            <person name="Marchand G."/>
            <person name="Marquand E."/>
            <person name="Bret-Mestries E."/>
            <person name="Morien E."/>
            <person name="Nambeesan S."/>
            <person name="Nguyen T."/>
            <person name="Pegot-Espagnet P."/>
            <person name="Pouilly N."/>
            <person name="Raftis F."/>
            <person name="Sallet E."/>
            <person name="Schiex T."/>
            <person name="Thomas J."/>
            <person name="Vandecasteele C."/>
            <person name="Vares D."/>
            <person name="Vear F."/>
            <person name="Vautrin S."/>
            <person name="Crespi M."/>
            <person name="Mangin B."/>
            <person name="Burke J.M."/>
            <person name="Salse J."/>
            <person name="Munos S."/>
            <person name="Vincourt P."/>
            <person name="Rieseberg L.H."/>
            <person name="Langlade N.B."/>
        </authorList>
    </citation>
    <scope>NUCLEOTIDE SEQUENCE</scope>
    <source>
        <tissue evidence="6">Leaves</tissue>
    </source>
</reference>
<dbReference type="EMBL" id="MNCJ02000316">
    <property type="protein sequence ID" value="KAF5821491.1"/>
    <property type="molecule type" value="Genomic_DNA"/>
</dbReference>
<dbReference type="SUPFAM" id="SSF54928">
    <property type="entry name" value="RNA-binding domain, RBD"/>
    <property type="match status" value="1"/>
</dbReference>
<evidence type="ECO:0000313" key="7">
    <source>
        <dbReference type="Proteomes" id="UP000215914"/>
    </source>
</evidence>
<dbReference type="Gene3D" id="3.30.70.330">
    <property type="match status" value="1"/>
</dbReference>
<evidence type="ECO:0000256" key="1">
    <source>
        <dbReference type="ARBA" id="ARBA00022664"/>
    </source>
</evidence>
<dbReference type="GO" id="GO:0006397">
    <property type="term" value="P:mRNA processing"/>
    <property type="evidence" value="ECO:0007669"/>
    <property type="project" value="UniProtKB-KW"/>
</dbReference>
<dbReference type="InterPro" id="IPR035979">
    <property type="entry name" value="RBD_domain_sf"/>
</dbReference>
<name>A0A9K3JUM7_HELAN</name>
<dbReference type="PANTHER" id="PTHR23147">
    <property type="entry name" value="SERINE/ARGININE RICH SPLICING FACTOR"/>
    <property type="match status" value="1"/>
</dbReference>
<dbReference type="InterPro" id="IPR050907">
    <property type="entry name" value="SRSF"/>
</dbReference>
<dbReference type="InterPro" id="IPR012677">
    <property type="entry name" value="Nucleotide-bd_a/b_plait_sf"/>
</dbReference>
<dbReference type="AlphaFoldDB" id="A0A9K3JUM7"/>
<comment type="caution">
    <text evidence="6">The sequence shown here is derived from an EMBL/GenBank/DDBJ whole genome shotgun (WGS) entry which is preliminary data.</text>
</comment>